<keyword evidence="3" id="KW-1185">Reference proteome</keyword>
<evidence type="ECO:0000313" key="2">
    <source>
        <dbReference type="EMBL" id="SFK05268.1"/>
    </source>
</evidence>
<evidence type="ECO:0000313" key="3">
    <source>
        <dbReference type="Proteomes" id="UP000198755"/>
    </source>
</evidence>
<dbReference type="RefSeq" id="WP_244532042.1">
    <property type="nucleotide sequence ID" value="NZ_FOSN01000001.1"/>
</dbReference>
<feature type="compositionally biased region" description="Basic and acidic residues" evidence="1">
    <location>
        <begin position="14"/>
        <end position="23"/>
    </location>
</feature>
<feature type="compositionally biased region" description="Basic and acidic residues" evidence="1">
    <location>
        <begin position="30"/>
        <end position="39"/>
    </location>
</feature>
<dbReference type="STRING" id="1612308.SAMN05444581_101520"/>
<proteinExistence type="predicted"/>
<organism evidence="2 3">
    <name type="scientific">Methylocapsa palsarum</name>
    <dbReference type="NCBI Taxonomy" id="1612308"/>
    <lineage>
        <taxon>Bacteria</taxon>
        <taxon>Pseudomonadati</taxon>
        <taxon>Pseudomonadota</taxon>
        <taxon>Alphaproteobacteria</taxon>
        <taxon>Hyphomicrobiales</taxon>
        <taxon>Beijerinckiaceae</taxon>
        <taxon>Methylocapsa</taxon>
    </lineage>
</organism>
<reference evidence="2 3" key="1">
    <citation type="submission" date="2016-10" db="EMBL/GenBank/DDBJ databases">
        <authorList>
            <person name="de Groot N.N."/>
        </authorList>
    </citation>
    <scope>NUCLEOTIDE SEQUENCE [LARGE SCALE GENOMIC DNA]</scope>
    <source>
        <strain evidence="2 3">NE2</strain>
    </source>
</reference>
<dbReference type="Proteomes" id="UP000198755">
    <property type="component" value="Unassembled WGS sequence"/>
</dbReference>
<feature type="compositionally biased region" description="Polar residues" evidence="1">
    <location>
        <begin position="1"/>
        <end position="10"/>
    </location>
</feature>
<evidence type="ECO:0000256" key="1">
    <source>
        <dbReference type="SAM" id="MobiDB-lite"/>
    </source>
</evidence>
<feature type="compositionally biased region" description="Basic and acidic residues" evidence="1">
    <location>
        <begin position="46"/>
        <end position="76"/>
    </location>
</feature>
<sequence length="76" mass="8430">MANATMNPTVNSKENAKENEGEGNRSAARRYNEETEKFSHSGKVKPAADEAKRAIEGDEKEELKQAEKIGESHAKR</sequence>
<gene>
    <name evidence="2" type="ORF">SAMN05444581_101520</name>
</gene>
<accession>A0A1I3WCL0</accession>
<dbReference type="AlphaFoldDB" id="A0A1I3WCL0"/>
<dbReference type="EMBL" id="FOSN01000001">
    <property type="protein sequence ID" value="SFK05268.1"/>
    <property type="molecule type" value="Genomic_DNA"/>
</dbReference>
<name>A0A1I3WCL0_9HYPH</name>
<protein>
    <submittedName>
        <fullName evidence="2">Uncharacterized protein</fullName>
    </submittedName>
</protein>
<feature type="region of interest" description="Disordered" evidence="1">
    <location>
        <begin position="1"/>
        <end position="76"/>
    </location>
</feature>